<accession>A0A9P5CTQ6</accession>
<organism evidence="3 4">
    <name type="scientific">Cryphonectria parasitica (strain ATCC 38755 / EP155)</name>
    <dbReference type="NCBI Taxonomy" id="660469"/>
    <lineage>
        <taxon>Eukaryota</taxon>
        <taxon>Fungi</taxon>
        <taxon>Dikarya</taxon>
        <taxon>Ascomycota</taxon>
        <taxon>Pezizomycotina</taxon>
        <taxon>Sordariomycetes</taxon>
        <taxon>Sordariomycetidae</taxon>
        <taxon>Diaporthales</taxon>
        <taxon>Cryphonectriaceae</taxon>
        <taxon>Cryphonectria-Endothia species complex</taxon>
        <taxon>Cryphonectria</taxon>
    </lineage>
</organism>
<dbReference type="Pfam" id="PF24681">
    <property type="entry name" value="Kelch_KLHDC2_KLHL20_DRC7"/>
    <property type="match status" value="1"/>
</dbReference>
<protein>
    <submittedName>
        <fullName evidence="3">Uncharacterized protein</fullName>
    </submittedName>
</protein>
<name>A0A9P5CTQ6_CRYP1</name>
<evidence type="ECO:0000256" key="1">
    <source>
        <dbReference type="ARBA" id="ARBA00022737"/>
    </source>
</evidence>
<reference evidence="3" key="1">
    <citation type="journal article" date="2020" name="Phytopathology">
        <title>Genome sequence of the chestnut blight fungus Cryphonectria parasitica EP155: A fundamental resource for an archetypical invasive plant pathogen.</title>
        <authorList>
            <person name="Crouch J.A."/>
            <person name="Dawe A."/>
            <person name="Aerts A."/>
            <person name="Barry K."/>
            <person name="Churchill A.C.L."/>
            <person name="Grimwood J."/>
            <person name="Hillman B."/>
            <person name="Milgroom M.G."/>
            <person name="Pangilinan J."/>
            <person name="Smith M."/>
            <person name="Salamov A."/>
            <person name="Schmutz J."/>
            <person name="Yadav J."/>
            <person name="Grigoriev I.V."/>
            <person name="Nuss D."/>
        </authorList>
    </citation>
    <scope>NUCLEOTIDE SEQUENCE</scope>
    <source>
        <strain evidence="3">EP155</strain>
    </source>
</reference>
<dbReference type="PANTHER" id="PTHR47435">
    <property type="entry name" value="KELCH REPEAT PROTEIN (AFU_ORTHOLOGUE AFUA_5G12780)"/>
    <property type="match status" value="1"/>
</dbReference>
<sequence length="421" mass="44638">MAELAAGALVAEQVVSTGLEVGAAASLARSTQPLRATLSQITTSPPSDSLQALARSHHTVTVIGDKAYIFGGEHAGGKLCSADVHVSSIPSATTPTAAYNCYQALPVKDATTGELQVPSPRKNHAACVRGKYLLVHGGSDESGAPIDEDACIWTWDSETLRWAKIHAATQIGKTLTPREGHAIFVDEKQDILVLHGGRTASGQTGETWLYDFDAVAWTQLPSSPAPFAGVSTFVDGTLYGISTDSELGGIIHVLRLGSNATERAKPDALKWDKVDFPTNPLAPGPKSRTGASLLPVSTGYGRHYLLYLLGRKGGQDDGGEQQPLFRPDVWSLQVPSRGFSAAAVKDAIRDKLPGSVESGTYSWAEVEIVPTEQLEHEGKVHPGPRGFFGASPCADGKAVVFWGGLNAKEEQEADGWILRIL</sequence>
<keyword evidence="2" id="KW-0408">Iron</keyword>
<dbReference type="EMBL" id="MU032344">
    <property type="protein sequence ID" value="KAF3770598.1"/>
    <property type="molecule type" value="Genomic_DNA"/>
</dbReference>
<keyword evidence="4" id="KW-1185">Reference proteome</keyword>
<gene>
    <name evidence="3" type="ORF">M406DRAFT_271856</name>
</gene>
<dbReference type="RefSeq" id="XP_040781559.1">
    <property type="nucleotide sequence ID" value="XM_040918127.1"/>
</dbReference>
<dbReference type="AlphaFoldDB" id="A0A9P5CTQ6"/>
<proteinExistence type="predicted"/>
<evidence type="ECO:0000256" key="2">
    <source>
        <dbReference type="ARBA" id="ARBA00023004"/>
    </source>
</evidence>
<comment type="caution">
    <text evidence="3">The sequence shown here is derived from an EMBL/GenBank/DDBJ whole genome shotgun (WGS) entry which is preliminary data.</text>
</comment>
<dbReference type="InterPro" id="IPR015915">
    <property type="entry name" value="Kelch-typ_b-propeller"/>
</dbReference>
<dbReference type="SUPFAM" id="SSF117281">
    <property type="entry name" value="Kelch motif"/>
    <property type="match status" value="1"/>
</dbReference>
<dbReference type="Proteomes" id="UP000803844">
    <property type="component" value="Unassembled WGS sequence"/>
</dbReference>
<evidence type="ECO:0000313" key="4">
    <source>
        <dbReference type="Proteomes" id="UP000803844"/>
    </source>
</evidence>
<dbReference type="PANTHER" id="PTHR47435:SF10">
    <property type="entry name" value="TIP ELONGATION ABERRANT PROTEIN 3"/>
    <property type="match status" value="1"/>
</dbReference>
<dbReference type="GeneID" id="63835256"/>
<dbReference type="Gene3D" id="2.120.10.80">
    <property type="entry name" value="Kelch-type beta propeller"/>
    <property type="match status" value="1"/>
</dbReference>
<dbReference type="OrthoDB" id="10250130at2759"/>
<dbReference type="GO" id="GO:0019760">
    <property type="term" value="P:glucosinolate metabolic process"/>
    <property type="evidence" value="ECO:0007669"/>
    <property type="project" value="UniProtKB-ARBA"/>
</dbReference>
<keyword evidence="1" id="KW-0677">Repeat</keyword>
<evidence type="ECO:0000313" key="3">
    <source>
        <dbReference type="EMBL" id="KAF3770598.1"/>
    </source>
</evidence>